<dbReference type="Proteomes" id="UP000591071">
    <property type="component" value="Unassembled WGS sequence"/>
</dbReference>
<feature type="transmembrane region" description="Helical" evidence="8">
    <location>
        <begin position="338"/>
        <end position="360"/>
    </location>
</feature>
<keyword evidence="7 8" id="KW-0472">Membrane</keyword>
<evidence type="ECO:0000256" key="5">
    <source>
        <dbReference type="ARBA" id="ARBA00022692"/>
    </source>
</evidence>
<evidence type="ECO:0000313" key="10">
    <source>
        <dbReference type="EMBL" id="NME27397.1"/>
    </source>
</evidence>
<feature type="transmembrane region" description="Helical" evidence="8">
    <location>
        <begin position="137"/>
        <end position="153"/>
    </location>
</feature>
<organism evidence="10 11">
    <name type="scientific">Megasphaera hexanoica</name>
    <dbReference type="NCBI Taxonomy" id="1675036"/>
    <lineage>
        <taxon>Bacteria</taxon>
        <taxon>Bacillati</taxon>
        <taxon>Bacillota</taxon>
        <taxon>Negativicutes</taxon>
        <taxon>Veillonellales</taxon>
        <taxon>Veillonellaceae</taxon>
        <taxon>Megasphaera</taxon>
    </lineage>
</organism>
<feature type="transmembrane region" description="Helical" evidence="8">
    <location>
        <begin position="203"/>
        <end position="222"/>
    </location>
</feature>
<gene>
    <name evidence="10" type="ORF">HF872_01965</name>
</gene>
<comment type="caution">
    <text evidence="10">The sequence shown here is derived from an EMBL/GenBank/DDBJ whole genome shotgun (WGS) entry which is preliminary data.</text>
</comment>
<evidence type="ECO:0000259" key="9">
    <source>
        <dbReference type="Pfam" id="PF13231"/>
    </source>
</evidence>
<evidence type="ECO:0000256" key="8">
    <source>
        <dbReference type="SAM" id="Phobius"/>
    </source>
</evidence>
<evidence type="ECO:0000256" key="3">
    <source>
        <dbReference type="ARBA" id="ARBA00022676"/>
    </source>
</evidence>
<evidence type="ECO:0000256" key="2">
    <source>
        <dbReference type="ARBA" id="ARBA00022475"/>
    </source>
</evidence>
<evidence type="ECO:0000256" key="1">
    <source>
        <dbReference type="ARBA" id="ARBA00004651"/>
    </source>
</evidence>
<feature type="transmembrane region" description="Helical" evidence="8">
    <location>
        <begin position="165"/>
        <end position="191"/>
    </location>
</feature>
<proteinExistence type="predicted"/>
<feature type="transmembrane region" description="Helical" evidence="8">
    <location>
        <begin position="310"/>
        <end position="331"/>
    </location>
</feature>
<dbReference type="EMBL" id="JABAFG010000002">
    <property type="protein sequence ID" value="NME27397.1"/>
    <property type="molecule type" value="Genomic_DNA"/>
</dbReference>
<feature type="domain" description="Glycosyltransferase RgtA/B/C/D-like" evidence="9">
    <location>
        <begin position="60"/>
        <end position="219"/>
    </location>
</feature>
<protein>
    <submittedName>
        <fullName evidence="10">Glycosyltransferase family 39 protein</fullName>
    </submittedName>
</protein>
<evidence type="ECO:0000256" key="6">
    <source>
        <dbReference type="ARBA" id="ARBA00022989"/>
    </source>
</evidence>
<evidence type="ECO:0000256" key="4">
    <source>
        <dbReference type="ARBA" id="ARBA00022679"/>
    </source>
</evidence>
<reference evidence="10 11" key="1">
    <citation type="submission" date="2020-04" db="EMBL/GenBank/DDBJ databases">
        <authorList>
            <person name="Hitch T.C.A."/>
            <person name="Wylensek D."/>
            <person name="Clavel T."/>
        </authorList>
    </citation>
    <scope>NUCLEOTIDE SEQUENCE [LARGE SCALE GENOMIC DNA]</scope>
    <source>
        <strain evidence="10 11">Oil-RF-744-FAT-WT-6-1</strain>
    </source>
</reference>
<dbReference type="GO" id="GO:0016763">
    <property type="term" value="F:pentosyltransferase activity"/>
    <property type="evidence" value="ECO:0007669"/>
    <property type="project" value="TreeGrafter"/>
</dbReference>
<comment type="subcellular location">
    <subcellularLocation>
        <location evidence="1">Cell membrane</location>
        <topology evidence="1">Multi-pass membrane protein</topology>
    </subcellularLocation>
</comment>
<evidence type="ECO:0000256" key="7">
    <source>
        <dbReference type="ARBA" id="ARBA00023136"/>
    </source>
</evidence>
<name>A0A848BWF9_9FIRM</name>
<keyword evidence="4 10" id="KW-0808">Transferase</keyword>
<dbReference type="RefSeq" id="WP_170087128.1">
    <property type="nucleotide sequence ID" value="NZ_JABAFG010000002.1"/>
</dbReference>
<feature type="transmembrane region" description="Helical" evidence="8">
    <location>
        <begin position="366"/>
        <end position="386"/>
    </location>
</feature>
<evidence type="ECO:0000313" key="11">
    <source>
        <dbReference type="Proteomes" id="UP000591071"/>
    </source>
</evidence>
<dbReference type="GO" id="GO:0009103">
    <property type="term" value="P:lipopolysaccharide biosynthetic process"/>
    <property type="evidence" value="ECO:0007669"/>
    <property type="project" value="UniProtKB-ARBA"/>
</dbReference>
<keyword evidence="2" id="KW-1003">Cell membrane</keyword>
<keyword evidence="3" id="KW-0328">Glycosyltransferase</keyword>
<accession>A0A848BWF9</accession>
<feature type="transmembrane region" description="Helical" evidence="8">
    <location>
        <begin position="85"/>
        <end position="103"/>
    </location>
</feature>
<feature type="transmembrane region" description="Helical" evidence="8">
    <location>
        <begin position="255"/>
        <end position="275"/>
    </location>
</feature>
<dbReference type="AlphaFoldDB" id="A0A848BWF9"/>
<feature type="transmembrane region" description="Helical" evidence="8">
    <location>
        <begin position="287"/>
        <end position="304"/>
    </location>
</feature>
<dbReference type="InterPro" id="IPR038731">
    <property type="entry name" value="RgtA/B/C-like"/>
</dbReference>
<dbReference type="PANTHER" id="PTHR33908:SF3">
    <property type="entry name" value="UNDECAPRENYL PHOSPHATE-ALPHA-4-AMINO-4-DEOXY-L-ARABINOSE ARABINOSYL TRANSFERASE"/>
    <property type="match status" value="1"/>
</dbReference>
<keyword evidence="5 8" id="KW-0812">Transmembrane</keyword>
<dbReference type="Pfam" id="PF13231">
    <property type="entry name" value="PMT_2"/>
    <property type="match status" value="1"/>
</dbReference>
<keyword evidence="6 8" id="KW-1133">Transmembrane helix</keyword>
<dbReference type="InterPro" id="IPR050297">
    <property type="entry name" value="LipidA_mod_glycosyltrf_83"/>
</dbReference>
<dbReference type="PANTHER" id="PTHR33908">
    <property type="entry name" value="MANNOSYLTRANSFERASE YKCB-RELATED"/>
    <property type="match status" value="1"/>
</dbReference>
<dbReference type="GO" id="GO:0005886">
    <property type="term" value="C:plasma membrane"/>
    <property type="evidence" value="ECO:0007669"/>
    <property type="project" value="UniProtKB-SubCell"/>
</dbReference>
<sequence length="541" mass="61040">MKARSLLLAIAIVSLLFFLTGNASLPITDPVESNYALTAKEMVLSGDWISPRIFDTFWYDKPIFIYWMLSLSYTLLGFSDFASRLPGAVFGMGSVVLFSWYLLHRGTRRELAVLGAAVMATSLEVWAVSHSIITDQILFFFTEATLFFAYIGLTENRSPYMTAAYAMAALAVLTKGPVGIVLPGTFLLVFAALRRDASLLRRIFQPQGIALFLLLCLPWYGIMYQLHGNDFIDGFLGLHNVARATASEHPEVNVWYYYLVLVPVSLLPWTGPALYGAWHRRHDGAEYQFMMIWALGTILFYTLVATKYPTYAYIANIPLLLFAILGIGDLYEKNRARFWTILTGPAIIWWLLFATAPLLFKKAAFVPGSWTGLYLFIALSIILLLAAQKTHAFPALPVMTAIGTAVIYILVLYQGLVPFYDYRSASAFLHQEEALQGQLYFFEEYRTSFAYYTGRTALYTEPAGYDENARLHRSSVWAGKHPFPEEDSPRLMARLSAGERVTILVPRGRYSDYVQSEFYPLTREAGKIGACYLFYTKEALP</sequence>
<dbReference type="GO" id="GO:0010041">
    <property type="term" value="P:response to iron(III) ion"/>
    <property type="evidence" value="ECO:0007669"/>
    <property type="project" value="TreeGrafter"/>
</dbReference>
<feature type="transmembrane region" description="Helical" evidence="8">
    <location>
        <begin position="393"/>
        <end position="413"/>
    </location>
</feature>